<dbReference type="CDD" id="cd01763">
    <property type="entry name" value="Ubl_SUMO_like"/>
    <property type="match status" value="1"/>
</dbReference>
<organism evidence="3">
    <name type="scientific">Kwoniella bestiolae CBS 10118</name>
    <dbReference type="NCBI Taxonomy" id="1296100"/>
    <lineage>
        <taxon>Eukaryota</taxon>
        <taxon>Fungi</taxon>
        <taxon>Dikarya</taxon>
        <taxon>Basidiomycota</taxon>
        <taxon>Agaricomycotina</taxon>
        <taxon>Tremellomycetes</taxon>
        <taxon>Tremellales</taxon>
        <taxon>Cryptococcaceae</taxon>
        <taxon>Kwoniella</taxon>
    </lineage>
</organism>
<dbReference type="EMBL" id="CP144545">
    <property type="protein sequence ID" value="WVW84905.1"/>
    <property type="molecule type" value="Genomic_DNA"/>
</dbReference>
<keyword evidence="2" id="KW-0812">Transmembrane</keyword>
<evidence type="ECO:0000256" key="2">
    <source>
        <dbReference type="SAM" id="Phobius"/>
    </source>
</evidence>
<evidence type="ECO:0000313" key="3">
    <source>
        <dbReference type="EMBL" id="OCF24334.1"/>
    </source>
</evidence>
<gene>
    <name evidence="3" type="ORF">I302_05793</name>
    <name evidence="4" type="ORF">I302_106941</name>
</gene>
<dbReference type="Gene3D" id="3.10.20.90">
    <property type="entry name" value="Phosphatidylinositol 3-kinase Catalytic Subunit, Chain A, domain 1"/>
    <property type="match status" value="1"/>
</dbReference>
<dbReference type="Proteomes" id="UP000092730">
    <property type="component" value="Chromosome 5"/>
</dbReference>
<feature type="transmembrane region" description="Helical" evidence="2">
    <location>
        <begin position="66"/>
        <end position="88"/>
    </location>
</feature>
<keyword evidence="5" id="KW-1185">Reference proteome</keyword>
<evidence type="ECO:0000256" key="1">
    <source>
        <dbReference type="SAM" id="MobiDB-lite"/>
    </source>
</evidence>
<keyword evidence="2" id="KW-1133">Transmembrane helix</keyword>
<dbReference type="KEGG" id="kbi:30210192"/>
<proteinExistence type="predicted"/>
<protein>
    <submittedName>
        <fullName evidence="3">Uncharacterized protein</fullName>
    </submittedName>
</protein>
<dbReference type="AlphaFoldDB" id="A0A1B9FZY1"/>
<dbReference type="RefSeq" id="XP_019045404.1">
    <property type="nucleotide sequence ID" value="XM_019192407.1"/>
</dbReference>
<dbReference type="EMBL" id="KI894022">
    <property type="protein sequence ID" value="OCF24334.1"/>
    <property type="molecule type" value="Genomic_DNA"/>
</dbReference>
<feature type="compositionally biased region" description="Low complexity" evidence="1">
    <location>
        <begin position="1"/>
        <end position="12"/>
    </location>
</feature>
<feature type="compositionally biased region" description="Low complexity" evidence="1">
    <location>
        <begin position="23"/>
        <end position="35"/>
    </location>
</feature>
<sequence>MPLTPKTTTTTKRSPRPPPPVPSLKSPLLQLPPLSFTATGQRPIPTADDRSSTPLMSRTPSETRRFNLLSTTEVVIILMDCIGFVSIFKMKRDVPFPQLRKAFDEDHYESLRLIFEGRRPFDNQTPKMTEMKAGKAYEMFSMEFIPGGVPTWKYRRMLKGGPPPS</sequence>
<accession>A0A1B9FZY1</accession>
<evidence type="ECO:0000313" key="5">
    <source>
        <dbReference type="Proteomes" id="UP000092730"/>
    </source>
</evidence>
<evidence type="ECO:0000313" key="4">
    <source>
        <dbReference type="EMBL" id="WVW84905.1"/>
    </source>
</evidence>
<dbReference type="GeneID" id="30210192"/>
<reference evidence="3" key="3">
    <citation type="submission" date="2014-01" db="EMBL/GenBank/DDBJ databases">
        <title>Evolution of pathogenesis and genome organization in the Tremellales.</title>
        <authorList>
            <person name="Cuomo C."/>
            <person name="Litvintseva A."/>
            <person name="Heitman J."/>
            <person name="Chen Y."/>
            <person name="Sun S."/>
            <person name="Springer D."/>
            <person name="Dromer F."/>
            <person name="Young S."/>
            <person name="Zeng Q."/>
            <person name="Chapman S."/>
            <person name="Gujja S."/>
            <person name="Saif S."/>
            <person name="Birren B."/>
        </authorList>
    </citation>
    <scope>NUCLEOTIDE SEQUENCE</scope>
    <source>
        <strain evidence="3">CBS 10118</strain>
    </source>
</reference>
<reference evidence="4" key="2">
    <citation type="submission" date="2013-07" db="EMBL/GenBank/DDBJ databases">
        <authorList>
            <consortium name="The Broad Institute Genome Sequencing Platform"/>
            <person name="Cuomo C."/>
            <person name="Litvintseva A."/>
            <person name="Chen Y."/>
            <person name="Heitman J."/>
            <person name="Sun S."/>
            <person name="Springer D."/>
            <person name="Dromer F."/>
            <person name="Young S.K."/>
            <person name="Zeng Q."/>
            <person name="Gargeya S."/>
            <person name="Fitzgerald M."/>
            <person name="Abouelleil A."/>
            <person name="Alvarado L."/>
            <person name="Berlin A.M."/>
            <person name="Chapman S.B."/>
            <person name="Dewar J."/>
            <person name="Goldberg J."/>
            <person name="Griggs A."/>
            <person name="Gujja S."/>
            <person name="Hansen M."/>
            <person name="Howarth C."/>
            <person name="Imamovic A."/>
            <person name="Larimer J."/>
            <person name="McCowan C."/>
            <person name="Murphy C."/>
            <person name="Pearson M."/>
            <person name="Priest M."/>
            <person name="Roberts A."/>
            <person name="Saif S."/>
            <person name="Shea T."/>
            <person name="Sykes S."/>
            <person name="Wortman J."/>
            <person name="Nusbaum C."/>
            <person name="Birren B."/>
        </authorList>
    </citation>
    <scope>NUCLEOTIDE SEQUENCE</scope>
    <source>
        <strain evidence="4">CBS 10118</strain>
    </source>
</reference>
<reference evidence="4" key="4">
    <citation type="submission" date="2024-02" db="EMBL/GenBank/DDBJ databases">
        <title>Comparative genomics of Cryptococcus and Kwoniella reveals pathogenesis evolution and contrasting modes of karyotype evolution via chromosome fusion or intercentromeric recombination.</title>
        <authorList>
            <person name="Coelho M.A."/>
            <person name="David-Palma M."/>
            <person name="Shea T."/>
            <person name="Bowers K."/>
            <person name="McGinley-Smith S."/>
            <person name="Mohammad A.W."/>
            <person name="Gnirke A."/>
            <person name="Yurkov A.M."/>
            <person name="Nowrousian M."/>
            <person name="Sun S."/>
            <person name="Cuomo C.A."/>
            <person name="Heitman J."/>
        </authorList>
    </citation>
    <scope>NUCLEOTIDE SEQUENCE</scope>
    <source>
        <strain evidence="4">CBS 10118</strain>
    </source>
</reference>
<name>A0A1B9FZY1_9TREE</name>
<reference evidence="3" key="1">
    <citation type="submission" date="2013-07" db="EMBL/GenBank/DDBJ databases">
        <title>The Genome Sequence of Cryptococcus bestiolae CBS10118.</title>
        <authorList>
            <consortium name="The Broad Institute Genome Sequencing Platform"/>
            <person name="Cuomo C."/>
            <person name="Litvintseva A."/>
            <person name="Chen Y."/>
            <person name="Heitman J."/>
            <person name="Sun S."/>
            <person name="Springer D."/>
            <person name="Dromer F."/>
            <person name="Young S.K."/>
            <person name="Zeng Q."/>
            <person name="Gargeya S."/>
            <person name="Fitzgerald M."/>
            <person name="Abouelleil A."/>
            <person name="Alvarado L."/>
            <person name="Berlin A.M."/>
            <person name="Chapman S.B."/>
            <person name="Dewar J."/>
            <person name="Goldberg J."/>
            <person name="Griggs A."/>
            <person name="Gujja S."/>
            <person name="Hansen M."/>
            <person name="Howarth C."/>
            <person name="Imamovic A."/>
            <person name="Larimer J."/>
            <person name="McCowan C."/>
            <person name="Murphy C."/>
            <person name="Pearson M."/>
            <person name="Priest M."/>
            <person name="Roberts A."/>
            <person name="Saif S."/>
            <person name="Shea T."/>
            <person name="Sykes S."/>
            <person name="Wortman J."/>
            <person name="Nusbaum C."/>
            <person name="Birren B."/>
        </authorList>
    </citation>
    <scope>NUCLEOTIDE SEQUENCE [LARGE SCALE GENOMIC DNA]</scope>
    <source>
        <strain evidence="3">CBS 10118</strain>
    </source>
</reference>
<feature type="region of interest" description="Disordered" evidence="1">
    <location>
        <begin position="1"/>
        <end position="60"/>
    </location>
</feature>
<keyword evidence="2" id="KW-0472">Membrane</keyword>
<dbReference type="VEuPathDB" id="FungiDB:I302_05793"/>